<proteinExistence type="predicted"/>
<protein>
    <submittedName>
        <fullName evidence="2">Uncharacterized protein</fullName>
    </submittedName>
</protein>
<name>A0AAN8ITU1_TRICO</name>
<dbReference type="EMBL" id="WIXE01004231">
    <property type="protein sequence ID" value="KAK5983223.1"/>
    <property type="molecule type" value="Genomic_DNA"/>
</dbReference>
<dbReference type="Proteomes" id="UP001331761">
    <property type="component" value="Unassembled WGS sequence"/>
</dbReference>
<organism evidence="2 3">
    <name type="scientific">Trichostrongylus colubriformis</name>
    <name type="common">Black scour worm</name>
    <dbReference type="NCBI Taxonomy" id="6319"/>
    <lineage>
        <taxon>Eukaryota</taxon>
        <taxon>Metazoa</taxon>
        <taxon>Ecdysozoa</taxon>
        <taxon>Nematoda</taxon>
        <taxon>Chromadorea</taxon>
        <taxon>Rhabditida</taxon>
        <taxon>Rhabditina</taxon>
        <taxon>Rhabditomorpha</taxon>
        <taxon>Strongyloidea</taxon>
        <taxon>Trichostrongylidae</taxon>
        <taxon>Trichostrongylus</taxon>
    </lineage>
</organism>
<accession>A0AAN8ITU1</accession>
<gene>
    <name evidence="2" type="ORF">GCK32_005286</name>
</gene>
<dbReference type="AlphaFoldDB" id="A0AAN8ITU1"/>
<evidence type="ECO:0000313" key="2">
    <source>
        <dbReference type="EMBL" id="KAK5983223.1"/>
    </source>
</evidence>
<keyword evidence="3" id="KW-1185">Reference proteome</keyword>
<feature type="region of interest" description="Disordered" evidence="1">
    <location>
        <begin position="57"/>
        <end position="86"/>
    </location>
</feature>
<evidence type="ECO:0000256" key="1">
    <source>
        <dbReference type="SAM" id="MobiDB-lite"/>
    </source>
</evidence>
<reference evidence="2 3" key="1">
    <citation type="submission" date="2019-10" db="EMBL/GenBank/DDBJ databases">
        <title>Assembly and Annotation for the nematode Trichostrongylus colubriformis.</title>
        <authorList>
            <person name="Martin J."/>
        </authorList>
    </citation>
    <scope>NUCLEOTIDE SEQUENCE [LARGE SCALE GENOMIC DNA]</scope>
    <source>
        <strain evidence="2">G859</strain>
        <tissue evidence="2">Whole worm</tissue>
    </source>
</reference>
<comment type="caution">
    <text evidence="2">The sequence shown here is derived from an EMBL/GenBank/DDBJ whole genome shotgun (WGS) entry which is preliminary data.</text>
</comment>
<sequence>MLEQPHHYTDAKGKKQKLVIRLDTIEGILSDKISAAKNLQALSGIAKFARNGKSAAARTTRFEPSATNEHVRRRPSVNWGADQEVR</sequence>
<evidence type="ECO:0000313" key="3">
    <source>
        <dbReference type="Proteomes" id="UP001331761"/>
    </source>
</evidence>